<evidence type="ECO:0000259" key="3">
    <source>
        <dbReference type="Pfam" id="PF23190"/>
    </source>
</evidence>
<dbReference type="OrthoDB" id="2373987at2759"/>
<keyword evidence="2" id="KW-0472">Membrane</keyword>
<evidence type="ECO:0008006" key="7">
    <source>
        <dbReference type="Google" id="ProtNLM"/>
    </source>
</evidence>
<dbReference type="PANTHER" id="PTHR35859">
    <property type="entry name" value="NONSELECTIVE CATION CHANNEL PROTEIN"/>
    <property type="match status" value="1"/>
</dbReference>
<feature type="transmembrane region" description="Helical" evidence="2">
    <location>
        <begin position="571"/>
        <end position="589"/>
    </location>
</feature>
<proteinExistence type="predicted"/>
<evidence type="ECO:0000313" key="6">
    <source>
        <dbReference type="Proteomes" id="UP000193218"/>
    </source>
</evidence>
<comment type="caution">
    <text evidence="5">The sequence shown here is derived from an EMBL/GenBank/DDBJ whole genome shotgun (WGS) entry which is preliminary data.</text>
</comment>
<protein>
    <recommendedName>
        <fullName evidence="7">Ion transport domain-containing protein</fullName>
    </recommendedName>
</protein>
<dbReference type="PANTHER" id="PTHR35859:SF6">
    <property type="entry name" value="ION TRANSPORT DOMAIN-CONTAINING PROTEIN"/>
    <property type="match status" value="1"/>
</dbReference>
<keyword evidence="2" id="KW-0812">Transmembrane</keyword>
<feature type="transmembrane region" description="Helical" evidence="2">
    <location>
        <begin position="454"/>
        <end position="477"/>
    </location>
</feature>
<keyword evidence="2" id="KW-1133">Transmembrane helix</keyword>
<dbReference type="EMBL" id="NBSH01000002">
    <property type="protein sequence ID" value="ORX39957.1"/>
    <property type="molecule type" value="Genomic_DNA"/>
</dbReference>
<feature type="domain" description="YVC1 N-terminal linker helical" evidence="3">
    <location>
        <begin position="125"/>
        <end position="260"/>
    </location>
</feature>
<gene>
    <name evidence="5" type="ORF">BD324DRAFT_615672</name>
</gene>
<accession>A0A1Y1UQV3</accession>
<reference evidence="5 6" key="1">
    <citation type="submission" date="2017-03" db="EMBL/GenBank/DDBJ databases">
        <title>Widespread Adenine N6-methylation of Active Genes in Fungi.</title>
        <authorList>
            <consortium name="DOE Joint Genome Institute"/>
            <person name="Mondo S.J."/>
            <person name="Dannebaum R.O."/>
            <person name="Kuo R.C."/>
            <person name="Louie K.B."/>
            <person name="Bewick A.J."/>
            <person name="Labutti K."/>
            <person name="Haridas S."/>
            <person name="Kuo A."/>
            <person name="Salamov A."/>
            <person name="Ahrendt S.R."/>
            <person name="Lau R."/>
            <person name="Bowen B.P."/>
            <person name="Lipzen A."/>
            <person name="Sullivan W."/>
            <person name="Andreopoulos W.B."/>
            <person name="Clum A."/>
            <person name="Lindquist E."/>
            <person name="Daum C."/>
            <person name="Northen T.R."/>
            <person name="Ramamoorthy G."/>
            <person name="Schmitz R.J."/>
            <person name="Gryganskyi A."/>
            <person name="Culley D."/>
            <person name="Magnuson J."/>
            <person name="James T.Y."/>
            <person name="O'Malley M.A."/>
            <person name="Stajich J.E."/>
            <person name="Spatafora J.W."/>
            <person name="Visel A."/>
            <person name="Grigoriev I.V."/>
        </authorList>
    </citation>
    <scope>NUCLEOTIDE SEQUENCE [LARGE SCALE GENOMIC DNA]</scope>
    <source>
        <strain evidence="5 6">NRRL Y-17943</strain>
    </source>
</reference>
<dbReference type="GeneID" id="33556556"/>
<feature type="region of interest" description="Disordered" evidence="1">
    <location>
        <begin position="711"/>
        <end position="734"/>
    </location>
</feature>
<evidence type="ECO:0000256" key="1">
    <source>
        <dbReference type="SAM" id="MobiDB-lite"/>
    </source>
</evidence>
<feature type="transmembrane region" description="Helical" evidence="2">
    <location>
        <begin position="394"/>
        <end position="412"/>
    </location>
</feature>
<feature type="transmembrane region" description="Helical" evidence="2">
    <location>
        <begin position="421"/>
        <end position="442"/>
    </location>
</feature>
<feature type="domain" description="Calcium channel YVC1-like C-terminal transmembrane" evidence="4">
    <location>
        <begin position="335"/>
        <end position="627"/>
    </location>
</feature>
<feature type="transmembrane region" description="Helical" evidence="2">
    <location>
        <begin position="329"/>
        <end position="348"/>
    </location>
</feature>
<organism evidence="5 6">
    <name type="scientific">Kockovaella imperatae</name>
    <dbReference type="NCBI Taxonomy" id="4999"/>
    <lineage>
        <taxon>Eukaryota</taxon>
        <taxon>Fungi</taxon>
        <taxon>Dikarya</taxon>
        <taxon>Basidiomycota</taxon>
        <taxon>Agaricomycotina</taxon>
        <taxon>Tremellomycetes</taxon>
        <taxon>Tremellales</taxon>
        <taxon>Cuniculitremaceae</taxon>
        <taxon>Kockovaella</taxon>
    </lineage>
</organism>
<feature type="region of interest" description="Disordered" evidence="1">
    <location>
        <begin position="96"/>
        <end position="116"/>
    </location>
</feature>
<evidence type="ECO:0000256" key="2">
    <source>
        <dbReference type="SAM" id="Phobius"/>
    </source>
</evidence>
<name>A0A1Y1UQV3_9TREE</name>
<feature type="region of interest" description="Disordered" evidence="1">
    <location>
        <begin position="669"/>
        <end position="692"/>
    </location>
</feature>
<dbReference type="STRING" id="4999.A0A1Y1UQV3"/>
<dbReference type="Pfam" id="PF23190">
    <property type="entry name" value="LHD_TRPY1"/>
    <property type="match status" value="1"/>
</dbReference>
<dbReference type="AlphaFoldDB" id="A0A1Y1UQV3"/>
<dbReference type="Proteomes" id="UP000193218">
    <property type="component" value="Unassembled WGS sequence"/>
</dbReference>
<feature type="transmembrane region" description="Helical" evidence="2">
    <location>
        <begin position="514"/>
        <end position="539"/>
    </location>
</feature>
<dbReference type="RefSeq" id="XP_021873742.1">
    <property type="nucleotide sequence ID" value="XM_022014748.1"/>
</dbReference>
<dbReference type="InterPro" id="IPR056336">
    <property type="entry name" value="YVC1_C"/>
</dbReference>
<evidence type="ECO:0000259" key="4">
    <source>
        <dbReference type="Pfam" id="PF23317"/>
    </source>
</evidence>
<feature type="transmembrane region" description="Helical" evidence="2">
    <location>
        <begin position="489"/>
        <end position="508"/>
    </location>
</feature>
<dbReference type="InterPro" id="IPR052971">
    <property type="entry name" value="TRP_calcium_channel"/>
</dbReference>
<dbReference type="InterPro" id="IPR056337">
    <property type="entry name" value="LHD_YVC1"/>
</dbReference>
<evidence type="ECO:0000313" key="5">
    <source>
        <dbReference type="EMBL" id="ORX39957.1"/>
    </source>
</evidence>
<sequence length="759" mass="84722">MGETSIRRDDRVTEETTVFGLIHELQETITQSIDTALSWDQLNSPPINYTLVRPLVHRLVHGSHELTEDDAGLSVNNPITGEGFKRPLASQLLSVSRADGEESGKSATGKSRSVHRDLVPPGRNLFALMTNRLQFLNLCAADLSAAPLQSSRANFCELLAMKILRATFHDGEEAEYVGELVMAFSAFDGAPSEVIKSLGDEKVELEHVKTSALELAIVSKAKHFLSQSLIQHLMNEIYHGNLVYSPHNSSKLIDDSYVSERNRDRRSQSASRSPRFGPSASPTRPGHTPITDQASGPVLEELAEVYIYDPHRAGWLDHHRLRVPKWRKWLEVLEFAILLALFVTTLAFKRLDRPNVVEIVNFVYTLGFMLDEFAASKEHGWTVYLANAWNAFDMTYIAIFVMYLALRIFALVSHSPQSSELAFDILAIGACVLFPRLMFFLIKDNVVILALKAMIARFIGFMALVIVAFSGICFCLWTLGRGTWTVKQITWLMLQIWFGSSYLGFSASESFHPLFGPIILISYAALCNTLLITILISILSNQFAEINANAQEEHLYQRVVKTVEGVKSDFVFSYLPPINLVAFVLLAPLSRICKPRTLHRINVFAIRCTSFPILMAISGYERWSYRSKRIHLYGGIDHSHSPGFLDTFLGPSSEAQLLSVFECLPPKSYARSRSPGAPETSTARPPQPRVDGSIIQESPLARLFGHFPSFVDSGGGSSDAKGRNETSHNLKDEIEQVRESQLRIEELLAKFVSSTNGQS</sequence>
<keyword evidence="6" id="KW-1185">Reference proteome</keyword>
<dbReference type="Pfam" id="PF23317">
    <property type="entry name" value="YVC1_C"/>
    <property type="match status" value="1"/>
</dbReference>
<feature type="region of interest" description="Disordered" evidence="1">
    <location>
        <begin position="263"/>
        <end position="293"/>
    </location>
</feature>
<feature type="compositionally biased region" description="Basic and acidic residues" evidence="1">
    <location>
        <begin position="720"/>
        <end position="734"/>
    </location>
</feature>
<dbReference type="InParanoid" id="A0A1Y1UQV3"/>